<reference evidence="19 20" key="1">
    <citation type="submission" date="2016-11" db="EMBL/GenBank/DDBJ databases">
        <authorList>
            <person name="Jaros S."/>
            <person name="Januszkiewicz K."/>
            <person name="Wedrychowicz H."/>
        </authorList>
    </citation>
    <scope>NUCLEOTIDE SEQUENCE [LARGE SCALE GENOMIC DNA]</scope>
    <source>
        <strain evidence="19 20">CGMCC 1.7049</strain>
    </source>
</reference>
<feature type="active site" description="Proton acceptor" evidence="13">
    <location>
        <position position="451"/>
    </location>
</feature>
<dbReference type="AlphaFoldDB" id="A0A1M5RTI0"/>
<dbReference type="PROSITE" id="PS00076">
    <property type="entry name" value="PYRIDINE_REDOX_1"/>
    <property type="match status" value="1"/>
</dbReference>
<evidence type="ECO:0000256" key="4">
    <source>
        <dbReference type="ARBA" id="ARBA00016961"/>
    </source>
</evidence>
<evidence type="ECO:0000256" key="6">
    <source>
        <dbReference type="ARBA" id="ARBA00022630"/>
    </source>
</evidence>
<comment type="catalytic activity">
    <reaction evidence="12 16">
        <text>N(6)-[(R)-dihydrolipoyl]-L-lysyl-[protein] + NAD(+) = N(6)-[(R)-lipoyl]-L-lysyl-[protein] + NADH + H(+)</text>
        <dbReference type="Rhea" id="RHEA:15045"/>
        <dbReference type="Rhea" id="RHEA-COMP:10474"/>
        <dbReference type="Rhea" id="RHEA-COMP:10475"/>
        <dbReference type="ChEBI" id="CHEBI:15378"/>
        <dbReference type="ChEBI" id="CHEBI:57540"/>
        <dbReference type="ChEBI" id="CHEBI:57945"/>
        <dbReference type="ChEBI" id="CHEBI:83099"/>
        <dbReference type="ChEBI" id="CHEBI:83100"/>
        <dbReference type="EC" id="1.8.1.4"/>
    </reaction>
</comment>
<dbReference type="Pfam" id="PF07992">
    <property type="entry name" value="Pyr_redox_2"/>
    <property type="match status" value="1"/>
</dbReference>
<keyword evidence="9 14" id="KW-0520">NAD</keyword>
<dbReference type="PRINTS" id="PR00411">
    <property type="entry name" value="PNDRDTASEI"/>
</dbReference>
<keyword evidence="6 16" id="KW-0285">Flavoprotein</keyword>
<sequence length="480" mass="50900">MSETYDVIVIGGGPAGYPAAIRAAQLGFKTVCIDAWLNMDNTPAFGGTCLNAGCIPSKALLESSELVHRAQHEFDKHGISTGPVSFDLAKMQARKTKVSRDLTGGIKALFQANKVTGLFGYGRLLGDGKVEYKDHDGKTSELVGKHIVIATGSAPVNLKIAPFDGDKIIDSWGALDMTEVPKRLGVIGAGVIGTELGSVWNRLGAKTVVIEAMPTFLPMVDQAIAKETLKHLTKQGLDIRLGAKVLGAKTGADGVTVEYEQNGETKSEVFDKLIVAVGRRPYTDGVGAKELGVAIDERGFVKVDAHYKTNVPGIYAVGDVIGNPMLAHKAIEEGVALAEQLAGHHTQLNYNAIPSVIYTSPEVAWVGLSEEQAKAAGYEVKTGTASFVPSGRAKAMEMNVGLCKVIADVKTDRILGVHMVGPHTSEMIAESVLALEYSATCEDIALTMHSHPSLSETFHDAVLLVDGRAVHAVNKPARKA</sequence>
<dbReference type="SUPFAM" id="SSF51905">
    <property type="entry name" value="FAD/NAD(P)-binding domain"/>
    <property type="match status" value="1"/>
</dbReference>
<feature type="binding site" evidence="14">
    <location>
        <position position="58"/>
    </location>
    <ligand>
        <name>FAD</name>
        <dbReference type="ChEBI" id="CHEBI:57692"/>
    </ligand>
</feature>
<evidence type="ECO:0000313" key="19">
    <source>
        <dbReference type="EMBL" id="SHH29368.1"/>
    </source>
</evidence>
<dbReference type="InterPro" id="IPR012999">
    <property type="entry name" value="Pyr_OxRdtase_I_AS"/>
</dbReference>
<comment type="miscellaneous">
    <text evidence="16">The active site is a redox-active disulfide bond.</text>
</comment>
<evidence type="ECO:0000259" key="18">
    <source>
        <dbReference type="Pfam" id="PF07992"/>
    </source>
</evidence>
<dbReference type="NCBIfam" id="TIGR01350">
    <property type="entry name" value="lipoamide_DH"/>
    <property type="match status" value="1"/>
</dbReference>
<dbReference type="FunFam" id="3.30.390.30:FF:000001">
    <property type="entry name" value="Dihydrolipoyl dehydrogenase"/>
    <property type="match status" value="1"/>
</dbReference>
<protein>
    <recommendedName>
        <fullName evidence="4 16">Dihydrolipoyl dehydrogenase</fullName>
        <ecNumber evidence="3 16">1.8.1.4</ecNumber>
    </recommendedName>
</protein>
<dbReference type="GO" id="GO:0005737">
    <property type="term" value="C:cytoplasm"/>
    <property type="evidence" value="ECO:0007669"/>
    <property type="project" value="UniProtKB-SubCell"/>
</dbReference>
<feature type="domain" description="Pyridine nucleotide-disulphide oxidoreductase dimerisation" evidence="17">
    <location>
        <begin position="353"/>
        <end position="461"/>
    </location>
</feature>
<evidence type="ECO:0000256" key="5">
    <source>
        <dbReference type="ARBA" id="ARBA00022490"/>
    </source>
</evidence>
<evidence type="ECO:0000256" key="10">
    <source>
        <dbReference type="ARBA" id="ARBA00023157"/>
    </source>
</evidence>
<evidence type="ECO:0000256" key="3">
    <source>
        <dbReference type="ARBA" id="ARBA00012608"/>
    </source>
</evidence>
<dbReference type="InterPro" id="IPR036188">
    <property type="entry name" value="FAD/NAD-bd_sf"/>
</dbReference>
<keyword evidence="20" id="KW-1185">Reference proteome</keyword>
<dbReference type="Gene3D" id="3.50.50.60">
    <property type="entry name" value="FAD/NAD(P)-binding domain"/>
    <property type="match status" value="2"/>
</dbReference>
<gene>
    <name evidence="19" type="ORF">SAMN04488068_3186</name>
</gene>
<feature type="domain" description="FAD/NAD(P)-binding" evidence="18">
    <location>
        <begin position="5"/>
        <end position="334"/>
    </location>
</feature>
<dbReference type="RefSeq" id="WP_072899196.1">
    <property type="nucleotide sequence ID" value="NZ_FQWZ01000008.1"/>
</dbReference>
<dbReference type="InterPro" id="IPR023753">
    <property type="entry name" value="FAD/NAD-binding_dom"/>
</dbReference>
<keyword evidence="10" id="KW-1015">Disulfide bond</keyword>
<dbReference type="GO" id="GO:0050660">
    <property type="term" value="F:flavin adenine dinucleotide binding"/>
    <property type="evidence" value="ECO:0007669"/>
    <property type="project" value="InterPro"/>
</dbReference>
<comment type="similarity">
    <text evidence="2 16">Belongs to the class-I pyridine nucleotide-disulfide oxidoreductase family.</text>
</comment>
<dbReference type="EMBL" id="FQWZ01000008">
    <property type="protein sequence ID" value="SHH29368.1"/>
    <property type="molecule type" value="Genomic_DNA"/>
</dbReference>
<feature type="binding site" evidence="14">
    <location>
        <position position="278"/>
    </location>
    <ligand>
        <name>NAD(+)</name>
        <dbReference type="ChEBI" id="CHEBI:57540"/>
    </ligand>
</feature>
<keyword evidence="5" id="KW-0963">Cytoplasm</keyword>
<feature type="disulfide bond" description="Redox-active" evidence="15">
    <location>
        <begin position="49"/>
        <end position="54"/>
    </location>
</feature>
<dbReference type="PANTHER" id="PTHR22912">
    <property type="entry name" value="DISULFIDE OXIDOREDUCTASE"/>
    <property type="match status" value="1"/>
</dbReference>
<feature type="binding site" evidence="14">
    <location>
        <position position="122"/>
    </location>
    <ligand>
        <name>FAD</name>
        <dbReference type="ChEBI" id="CHEBI:57692"/>
    </ligand>
</feature>
<dbReference type="EC" id="1.8.1.4" evidence="3 16"/>
<feature type="binding site" evidence="14">
    <location>
        <position position="211"/>
    </location>
    <ligand>
        <name>NAD(+)</name>
        <dbReference type="ChEBI" id="CHEBI:57540"/>
    </ligand>
</feature>
<name>A0A1M5RTI0_9GAMM</name>
<dbReference type="Proteomes" id="UP000199758">
    <property type="component" value="Unassembled WGS sequence"/>
</dbReference>
<keyword evidence="8 16" id="KW-0560">Oxidoreductase</keyword>
<organism evidence="19 20">
    <name type="scientific">Hydrocarboniphaga daqingensis</name>
    <dbReference type="NCBI Taxonomy" id="490188"/>
    <lineage>
        <taxon>Bacteria</taxon>
        <taxon>Pseudomonadati</taxon>
        <taxon>Pseudomonadota</taxon>
        <taxon>Gammaproteobacteria</taxon>
        <taxon>Nevskiales</taxon>
        <taxon>Nevskiaceae</taxon>
        <taxon>Hydrocarboniphaga</taxon>
    </lineage>
</organism>
<dbReference type="InterPro" id="IPR001100">
    <property type="entry name" value="Pyr_nuc-diS_OxRdtase"/>
</dbReference>
<dbReference type="STRING" id="490188.SAMN04488068_3186"/>
<evidence type="ECO:0000256" key="13">
    <source>
        <dbReference type="PIRSR" id="PIRSR000350-2"/>
    </source>
</evidence>
<keyword evidence="11 16" id="KW-0676">Redox-active center</keyword>
<evidence type="ECO:0000313" key="20">
    <source>
        <dbReference type="Proteomes" id="UP000199758"/>
    </source>
</evidence>
<evidence type="ECO:0000256" key="16">
    <source>
        <dbReference type="RuleBase" id="RU003692"/>
    </source>
</evidence>
<evidence type="ECO:0000256" key="8">
    <source>
        <dbReference type="ARBA" id="ARBA00023002"/>
    </source>
</evidence>
<dbReference type="PANTHER" id="PTHR22912:SF224">
    <property type="entry name" value="DIHYDROLIPOYL DEHYDROGENASE"/>
    <property type="match status" value="1"/>
</dbReference>
<evidence type="ECO:0000256" key="1">
    <source>
        <dbReference type="ARBA" id="ARBA00004496"/>
    </source>
</evidence>
<feature type="binding site" evidence="14">
    <location>
        <position position="319"/>
    </location>
    <ligand>
        <name>FAD</name>
        <dbReference type="ChEBI" id="CHEBI:57692"/>
    </ligand>
</feature>
<keyword evidence="14" id="KW-0547">Nucleotide-binding</keyword>
<evidence type="ECO:0000256" key="14">
    <source>
        <dbReference type="PIRSR" id="PIRSR000350-3"/>
    </source>
</evidence>
<feature type="binding site" evidence="14">
    <location>
        <begin position="325"/>
        <end position="328"/>
    </location>
    <ligand>
        <name>FAD</name>
        <dbReference type="ChEBI" id="CHEBI:57692"/>
    </ligand>
</feature>
<dbReference type="Gene3D" id="3.30.390.30">
    <property type="match status" value="1"/>
</dbReference>
<proteinExistence type="inferred from homology"/>
<dbReference type="InterPro" id="IPR050151">
    <property type="entry name" value="Class-I_Pyr_Nuc-Dis_Oxidored"/>
</dbReference>
<dbReference type="SUPFAM" id="SSF55424">
    <property type="entry name" value="FAD/NAD-linked reductases, dimerisation (C-terminal) domain"/>
    <property type="match status" value="1"/>
</dbReference>
<feature type="binding site" evidence="14">
    <location>
        <begin position="188"/>
        <end position="195"/>
    </location>
    <ligand>
        <name>NAD(+)</name>
        <dbReference type="ChEBI" id="CHEBI:57540"/>
    </ligand>
</feature>
<dbReference type="PIRSF" id="PIRSF000350">
    <property type="entry name" value="Mercury_reductase_MerA"/>
    <property type="match status" value="1"/>
</dbReference>
<comment type="cofactor">
    <cofactor evidence="14 16">
        <name>FAD</name>
        <dbReference type="ChEBI" id="CHEBI:57692"/>
    </cofactor>
    <text evidence="14 16">Binds 1 FAD per subunit.</text>
</comment>
<comment type="subcellular location">
    <subcellularLocation>
        <location evidence="1">Cytoplasm</location>
    </subcellularLocation>
</comment>
<evidence type="ECO:0000259" key="17">
    <source>
        <dbReference type="Pfam" id="PF02852"/>
    </source>
</evidence>
<evidence type="ECO:0000256" key="7">
    <source>
        <dbReference type="ARBA" id="ARBA00022827"/>
    </source>
</evidence>
<accession>A0A1M5RTI0</accession>
<evidence type="ECO:0000256" key="2">
    <source>
        <dbReference type="ARBA" id="ARBA00007532"/>
    </source>
</evidence>
<evidence type="ECO:0000256" key="12">
    <source>
        <dbReference type="ARBA" id="ARBA00049187"/>
    </source>
</evidence>
<dbReference type="GO" id="GO:0006103">
    <property type="term" value="P:2-oxoglutarate metabolic process"/>
    <property type="evidence" value="ECO:0007669"/>
    <property type="project" value="TreeGrafter"/>
</dbReference>
<dbReference type="GO" id="GO:0004148">
    <property type="term" value="F:dihydrolipoyl dehydrogenase (NADH) activity"/>
    <property type="evidence" value="ECO:0007669"/>
    <property type="project" value="UniProtKB-EC"/>
</dbReference>
<dbReference type="InterPro" id="IPR016156">
    <property type="entry name" value="FAD/NAD-linked_Rdtase_dimer_sf"/>
</dbReference>
<evidence type="ECO:0000256" key="11">
    <source>
        <dbReference type="ARBA" id="ARBA00023284"/>
    </source>
</evidence>
<evidence type="ECO:0000256" key="9">
    <source>
        <dbReference type="ARBA" id="ARBA00023027"/>
    </source>
</evidence>
<evidence type="ECO:0000256" key="15">
    <source>
        <dbReference type="PIRSR" id="PIRSR000350-4"/>
    </source>
</evidence>
<dbReference type="Pfam" id="PF02852">
    <property type="entry name" value="Pyr_redox_dim"/>
    <property type="match status" value="1"/>
</dbReference>
<dbReference type="InterPro" id="IPR004099">
    <property type="entry name" value="Pyr_nucl-diS_OxRdtase_dimer"/>
</dbReference>
<keyword evidence="7 14" id="KW-0274">FAD</keyword>
<dbReference type="OrthoDB" id="9800167at2"/>
<feature type="binding site" evidence="14">
    <location>
        <begin position="151"/>
        <end position="153"/>
    </location>
    <ligand>
        <name>FAD</name>
        <dbReference type="ChEBI" id="CHEBI:57692"/>
    </ligand>
</feature>
<dbReference type="InterPro" id="IPR006258">
    <property type="entry name" value="Lipoamide_DH"/>
</dbReference>
<dbReference type="PRINTS" id="PR00368">
    <property type="entry name" value="FADPNR"/>
</dbReference>